<dbReference type="AlphaFoldDB" id="O67002"/>
<dbReference type="GO" id="GO:0005524">
    <property type="term" value="F:ATP binding"/>
    <property type="evidence" value="ECO:0007669"/>
    <property type="project" value="UniProtKB-UniRule"/>
</dbReference>
<dbReference type="InterPro" id="IPR036565">
    <property type="entry name" value="Mur-like_cat_sf"/>
</dbReference>
<dbReference type="PANTHER" id="PTHR43024">
    <property type="entry name" value="UDP-N-ACETYLMURAMOYL-TRIPEPTIDE--D-ALANYL-D-ALANINE LIGASE"/>
    <property type="match status" value="1"/>
</dbReference>
<dbReference type="SUPFAM" id="SSF53244">
    <property type="entry name" value="MurD-like peptide ligases, peptide-binding domain"/>
    <property type="match status" value="1"/>
</dbReference>
<comment type="catalytic activity">
    <reaction evidence="10 11">
        <text>D-alanyl-D-alanine + UDP-N-acetyl-alpha-D-muramoyl-L-alanyl-gamma-D-glutamyl-meso-2,6-diaminopimelate + ATP = UDP-N-acetyl-alpha-D-muramoyl-L-alanyl-gamma-D-glutamyl-meso-2,6-diaminopimeloyl-D-alanyl-D-alanine + ADP + phosphate + H(+)</text>
        <dbReference type="Rhea" id="RHEA:28374"/>
        <dbReference type="ChEBI" id="CHEBI:15378"/>
        <dbReference type="ChEBI" id="CHEBI:30616"/>
        <dbReference type="ChEBI" id="CHEBI:43474"/>
        <dbReference type="ChEBI" id="CHEBI:57822"/>
        <dbReference type="ChEBI" id="CHEBI:61386"/>
        <dbReference type="ChEBI" id="CHEBI:83905"/>
        <dbReference type="ChEBI" id="CHEBI:456216"/>
        <dbReference type="EC" id="6.3.2.10"/>
    </reaction>
</comment>
<dbReference type="InterPro" id="IPR000713">
    <property type="entry name" value="Mur_ligase_N"/>
</dbReference>
<dbReference type="SUPFAM" id="SSF53623">
    <property type="entry name" value="MurD-like peptide ligases, catalytic domain"/>
    <property type="match status" value="1"/>
</dbReference>
<dbReference type="GO" id="GO:0008360">
    <property type="term" value="P:regulation of cell shape"/>
    <property type="evidence" value="ECO:0007669"/>
    <property type="project" value="UniProtKB-KW"/>
</dbReference>
<dbReference type="GO" id="GO:0005737">
    <property type="term" value="C:cytoplasm"/>
    <property type="evidence" value="ECO:0007669"/>
    <property type="project" value="UniProtKB-SubCell"/>
</dbReference>
<reference evidence="15 16" key="1">
    <citation type="journal article" date="1998" name="Nature">
        <title>The complete genome of the hyperthermophilic bacterium Aquifex aeolicus.</title>
        <authorList>
            <person name="Deckert G."/>
            <person name="Warren P.V."/>
            <person name="Gaasterland T."/>
            <person name="Young W.G."/>
            <person name="Lenox A.L."/>
            <person name="Graham D.E."/>
            <person name="Overbeek R."/>
            <person name="Snead M.A."/>
            <person name="Keller M."/>
            <person name="Aujay M."/>
            <person name="Huber R."/>
            <person name="Feldman R.A."/>
            <person name="Short J.M."/>
            <person name="Olson G.J."/>
            <person name="Swanson R.V."/>
        </authorList>
    </citation>
    <scope>NUCLEOTIDE SEQUENCE [LARGE SCALE GENOMIC DNA]</scope>
    <source>
        <strain evidence="15 16">VF5</strain>
    </source>
</reference>
<gene>
    <name evidence="10 15" type="primary">murF</name>
    <name evidence="15" type="ordered locus">aq_821</name>
</gene>
<protein>
    <recommendedName>
        <fullName evidence="10 11">UDP-N-acetylmuramoyl-tripeptide--D-alanyl-D-alanine ligase</fullName>
        <ecNumber evidence="10 11">6.3.2.10</ecNumber>
    </recommendedName>
    <alternativeName>
        <fullName evidence="10">D-alanyl-D-alanine-adding enzyme</fullName>
    </alternativeName>
</protein>
<dbReference type="InterPro" id="IPR005863">
    <property type="entry name" value="UDP-N-AcMur_synth"/>
</dbReference>
<evidence type="ECO:0000256" key="4">
    <source>
        <dbReference type="ARBA" id="ARBA00022741"/>
    </source>
</evidence>
<dbReference type="Gene3D" id="3.90.190.20">
    <property type="entry name" value="Mur ligase, C-terminal domain"/>
    <property type="match status" value="1"/>
</dbReference>
<evidence type="ECO:0000256" key="2">
    <source>
        <dbReference type="ARBA" id="ARBA00022598"/>
    </source>
</evidence>
<dbReference type="OrthoDB" id="9801978at2"/>
<dbReference type="GO" id="GO:0071555">
    <property type="term" value="P:cell wall organization"/>
    <property type="evidence" value="ECO:0007669"/>
    <property type="project" value="UniProtKB-KW"/>
</dbReference>
<feature type="binding site" evidence="10">
    <location>
        <begin position="109"/>
        <end position="115"/>
    </location>
    <ligand>
        <name>ATP</name>
        <dbReference type="ChEBI" id="CHEBI:30616"/>
    </ligand>
</feature>
<keyword evidence="1 10" id="KW-0963">Cytoplasm</keyword>
<dbReference type="Pfam" id="PF08245">
    <property type="entry name" value="Mur_ligase_M"/>
    <property type="match status" value="1"/>
</dbReference>
<keyword evidence="16" id="KW-1185">Reference proteome</keyword>
<dbReference type="PIR" id="G70371">
    <property type="entry name" value="G70371"/>
</dbReference>
<dbReference type="EMBL" id="AE000657">
    <property type="protein sequence ID" value="AAC06961.1"/>
    <property type="molecule type" value="Genomic_DNA"/>
</dbReference>
<evidence type="ECO:0000256" key="9">
    <source>
        <dbReference type="ARBA" id="ARBA00023316"/>
    </source>
</evidence>
<comment type="pathway">
    <text evidence="10 11">Cell wall biogenesis; peptidoglycan biosynthesis.</text>
</comment>
<keyword evidence="6 10" id="KW-0133">Cell shape</keyword>
<dbReference type="HOGENOM" id="CLU_031507_1_2_0"/>
<comment type="subcellular location">
    <subcellularLocation>
        <location evidence="10 11">Cytoplasm</location>
    </subcellularLocation>
</comment>
<dbReference type="Pfam" id="PF02875">
    <property type="entry name" value="Mur_ligase_C"/>
    <property type="match status" value="1"/>
</dbReference>
<evidence type="ECO:0000259" key="14">
    <source>
        <dbReference type="Pfam" id="PF08245"/>
    </source>
</evidence>
<keyword evidence="4 10" id="KW-0547">Nucleotide-binding</keyword>
<dbReference type="Gene3D" id="3.40.1190.10">
    <property type="entry name" value="Mur-like, catalytic domain"/>
    <property type="match status" value="1"/>
</dbReference>
<dbReference type="InParanoid" id="O67002"/>
<dbReference type="eggNOG" id="COG0770">
    <property type="taxonomic scope" value="Bacteria"/>
</dbReference>
<evidence type="ECO:0000256" key="5">
    <source>
        <dbReference type="ARBA" id="ARBA00022840"/>
    </source>
</evidence>
<dbReference type="PANTHER" id="PTHR43024:SF1">
    <property type="entry name" value="UDP-N-ACETYLMURAMOYL-TRIPEPTIDE--D-ALANYL-D-ALANINE LIGASE"/>
    <property type="match status" value="1"/>
</dbReference>
<dbReference type="KEGG" id="aae:aq_821"/>
<keyword evidence="9 10" id="KW-0961">Cell wall biogenesis/degradation</keyword>
<keyword evidence="2 10" id="KW-0436">Ligase</keyword>
<evidence type="ECO:0000313" key="15">
    <source>
        <dbReference type="EMBL" id="AAC06961.1"/>
    </source>
</evidence>
<dbReference type="InterPro" id="IPR004101">
    <property type="entry name" value="Mur_ligase_C"/>
</dbReference>
<dbReference type="GO" id="GO:0047480">
    <property type="term" value="F:UDP-N-acetylmuramoyl-tripeptide-D-alanyl-D-alanine ligase activity"/>
    <property type="evidence" value="ECO:0000318"/>
    <property type="project" value="GO_Central"/>
</dbReference>
<sequence>MQITSQTLAKILKGSLVGSPNIPVKTFSIDSRTIKQGEVFIPLKGQKFDAHNFIPDAFKKGAVGVISEREVDVPPGKFLIKVRSTLESLREIAKFKRENFKGKVIGVAGSAGKTTTKELLSHLLSIKGKVYKSPGNLNSQVGLPLAVANASLETDFWVLEHGASKRGEIKNLIEITKPHVRLITTLGEEHLEGFGSLEGVIWGNAEMFCRISDNFYAVIPGKFLDTLFFLPKKISFGERGELQAQNVEVSEKGVSFEVEGEKFFISVPSLGLVENILACFCVLKVLGFTLKEFKEALKEFSPVEGRMKVFNLKNFILIDDTYNANPVSLRNAIKSVGAFKRDKVFILGDMLELGEHSKELHEEVGRLLNTVKGIRLAIFYGDEMKYAYDSFNKSKKFYAKTKEEMLQFIEENLKEFEGCAVLIKGSRGMKLEEVVDFLRGMSNAT</sequence>
<dbReference type="RefSeq" id="WP_010880501.1">
    <property type="nucleotide sequence ID" value="NC_000918.1"/>
</dbReference>
<evidence type="ECO:0000256" key="10">
    <source>
        <dbReference type="HAMAP-Rule" id="MF_02019"/>
    </source>
</evidence>
<evidence type="ECO:0000256" key="8">
    <source>
        <dbReference type="ARBA" id="ARBA00023306"/>
    </source>
</evidence>
<feature type="domain" description="Mur ligase C-terminal" evidence="13">
    <location>
        <begin position="305"/>
        <end position="427"/>
    </location>
</feature>
<keyword evidence="7 10" id="KW-0573">Peptidoglycan synthesis</keyword>
<dbReference type="FunCoup" id="O67002">
    <property type="interactions" value="352"/>
</dbReference>
<comment type="function">
    <text evidence="10 11">Involved in cell wall formation. Catalyzes the final step in the synthesis of UDP-N-acetylmuramoyl-pentapeptide, the precursor of murein.</text>
</comment>
<dbReference type="STRING" id="224324.aq_821"/>
<dbReference type="GO" id="GO:0008766">
    <property type="term" value="F:UDP-N-acetylmuramoylalanyl-D-glutamyl-2,6-diaminopimelate-D-alanyl-D-alanine ligase activity"/>
    <property type="evidence" value="ECO:0000318"/>
    <property type="project" value="GO_Central"/>
</dbReference>
<dbReference type="InterPro" id="IPR051046">
    <property type="entry name" value="MurCDEF_CellWall_CoF430Synth"/>
</dbReference>
<dbReference type="Pfam" id="PF01225">
    <property type="entry name" value="Mur_ligase"/>
    <property type="match status" value="1"/>
</dbReference>
<organism evidence="15 16">
    <name type="scientific">Aquifex aeolicus (strain VF5)</name>
    <dbReference type="NCBI Taxonomy" id="224324"/>
    <lineage>
        <taxon>Bacteria</taxon>
        <taxon>Pseudomonadati</taxon>
        <taxon>Aquificota</taxon>
        <taxon>Aquificia</taxon>
        <taxon>Aquificales</taxon>
        <taxon>Aquificaceae</taxon>
        <taxon>Aquifex</taxon>
    </lineage>
</organism>
<dbReference type="Proteomes" id="UP000000798">
    <property type="component" value="Chromosome"/>
</dbReference>
<evidence type="ECO:0000256" key="6">
    <source>
        <dbReference type="ARBA" id="ARBA00022960"/>
    </source>
</evidence>
<dbReference type="InterPro" id="IPR013221">
    <property type="entry name" value="Mur_ligase_cen"/>
</dbReference>
<dbReference type="HAMAP" id="MF_02019">
    <property type="entry name" value="MurF"/>
    <property type="match status" value="1"/>
</dbReference>
<feature type="domain" description="Mur ligase central" evidence="14">
    <location>
        <begin position="107"/>
        <end position="282"/>
    </location>
</feature>
<dbReference type="SUPFAM" id="SSF63418">
    <property type="entry name" value="MurE/MurF N-terminal domain"/>
    <property type="match status" value="1"/>
</dbReference>
<dbReference type="GO" id="GO:0009252">
    <property type="term" value="P:peptidoglycan biosynthetic process"/>
    <property type="evidence" value="ECO:0000318"/>
    <property type="project" value="GO_Central"/>
</dbReference>
<keyword evidence="8 10" id="KW-0131">Cell cycle</keyword>
<dbReference type="InterPro" id="IPR035911">
    <property type="entry name" value="MurE/MurF_N"/>
</dbReference>
<evidence type="ECO:0000313" key="16">
    <source>
        <dbReference type="Proteomes" id="UP000000798"/>
    </source>
</evidence>
<accession>O67002</accession>
<evidence type="ECO:0000259" key="12">
    <source>
        <dbReference type="Pfam" id="PF01225"/>
    </source>
</evidence>
<evidence type="ECO:0000256" key="7">
    <source>
        <dbReference type="ARBA" id="ARBA00022984"/>
    </source>
</evidence>
<evidence type="ECO:0000256" key="1">
    <source>
        <dbReference type="ARBA" id="ARBA00022490"/>
    </source>
</evidence>
<dbReference type="NCBIfam" id="TIGR01143">
    <property type="entry name" value="murF"/>
    <property type="match status" value="1"/>
</dbReference>
<dbReference type="InterPro" id="IPR036615">
    <property type="entry name" value="Mur_ligase_C_dom_sf"/>
</dbReference>
<comment type="similarity">
    <text evidence="10">Belongs to the MurCDEF family. MurF subfamily.</text>
</comment>
<evidence type="ECO:0000256" key="11">
    <source>
        <dbReference type="RuleBase" id="RU004136"/>
    </source>
</evidence>
<dbReference type="PATRIC" id="fig|224324.8.peg.648"/>
<dbReference type="EC" id="6.3.2.10" evidence="10 11"/>
<dbReference type="Gene3D" id="3.40.1390.10">
    <property type="entry name" value="MurE/MurF, N-terminal domain"/>
    <property type="match status" value="1"/>
</dbReference>
<dbReference type="EnsemblBacteria" id="AAC06961">
    <property type="protein sequence ID" value="AAC06961"/>
    <property type="gene ID" value="aq_821"/>
</dbReference>
<proteinExistence type="inferred from homology"/>
<name>O67002_AQUAE</name>
<dbReference type="UniPathway" id="UPA00219"/>
<feature type="domain" description="Mur ligase N-terminal catalytic" evidence="12">
    <location>
        <begin position="27"/>
        <end position="93"/>
    </location>
</feature>
<keyword evidence="3 10" id="KW-0132">Cell division</keyword>
<keyword evidence="5 10" id="KW-0067">ATP-binding</keyword>
<evidence type="ECO:0000259" key="13">
    <source>
        <dbReference type="Pfam" id="PF02875"/>
    </source>
</evidence>
<evidence type="ECO:0000256" key="3">
    <source>
        <dbReference type="ARBA" id="ARBA00022618"/>
    </source>
</evidence>
<dbReference type="GO" id="GO:0051301">
    <property type="term" value="P:cell division"/>
    <property type="evidence" value="ECO:0007669"/>
    <property type="project" value="UniProtKB-KW"/>
</dbReference>